<proteinExistence type="predicted"/>
<dbReference type="AlphaFoldDB" id="A0A7R8WA44"/>
<protein>
    <submittedName>
        <fullName evidence="1">Uncharacterized protein</fullName>
    </submittedName>
</protein>
<reference evidence="1" key="1">
    <citation type="submission" date="2020-11" db="EMBL/GenBank/DDBJ databases">
        <authorList>
            <person name="Tran Van P."/>
        </authorList>
    </citation>
    <scope>NUCLEOTIDE SEQUENCE</scope>
</reference>
<gene>
    <name evidence="1" type="ORF">CTOB1V02_LOCUS4503</name>
</gene>
<accession>A0A7R8WA44</accession>
<sequence length="183" mass="20631">MAGGAADNWMRYLCIWIAAGIFLTPCFQERPASPRPMAGGEDDDEQSIWTTLFTILCGPLPILPDLGLKIMYAPAGIMGRFWDSPNTNIINLQHCMEGDDACTDLMENDRVDLIQDKIQGAMSNLQQKMEAMEILQQRLNSIKNRSCALYDTTGNSSKTQVQHQHSFIQQHLEVDDAEMEEDY</sequence>
<name>A0A7R8WA44_9CRUS</name>
<organism evidence="1">
    <name type="scientific">Cyprideis torosa</name>
    <dbReference type="NCBI Taxonomy" id="163714"/>
    <lineage>
        <taxon>Eukaryota</taxon>
        <taxon>Metazoa</taxon>
        <taxon>Ecdysozoa</taxon>
        <taxon>Arthropoda</taxon>
        <taxon>Crustacea</taxon>
        <taxon>Oligostraca</taxon>
        <taxon>Ostracoda</taxon>
        <taxon>Podocopa</taxon>
        <taxon>Podocopida</taxon>
        <taxon>Cytherocopina</taxon>
        <taxon>Cytheroidea</taxon>
        <taxon>Cytherideidae</taxon>
        <taxon>Cyprideis</taxon>
    </lineage>
</organism>
<dbReference type="EMBL" id="OB660868">
    <property type="protein sequence ID" value="CAD7226586.1"/>
    <property type="molecule type" value="Genomic_DNA"/>
</dbReference>
<evidence type="ECO:0000313" key="1">
    <source>
        <dbReference type="EMBL" id="CAD7226586.1"/>
    </source>
</evidence>